<evidence type="ECO:0000256" key="2">
    <source>
        <dbReference type="SAM" id="MobiDB-lite"/>
    </source>
</evidence>
<sequence>MDLVEQAEALYVLPLDRFTEARNTAAKEATGEGARDLAATLRKLPKPAAAAWLVNVLVDRRRNEVEQVLELGASLREAQDSLDRAQLHALGQQRQRLLTAVARQSLDAAAEIGHTIGPAALPGVEQTLRAALADPAAAAAVLTGRLVRTLEVTGWDPVDLEGAVAGPFTPPADGETTAPDDATDTGAAGPGRRTPEPTAVPARRRKEADARFAAAQHARMEAEEAAAGLQQKSRRLVVRRDGLTASIEDFEERLDSLRREITDVDAEAAALDREAASADRALARATKAEEAAAAQVRALSP</sequence>
<organism evidence="3 4">
    <name type="scientific">Arthrobacter agilis</name>
    <dbReference type="NCBI Taxonomy" id="37921"/>
    <lineage>
        <taxon>Bacteria</taxon>
        <taxon>Bacillati</taxon>
        <taxon>Actinomycetota</taxon>
        <taxon>Actinomycetes</taxon>
        <taxon>Micrococcales</taxon>
        <taxon>Micrococcaceae</taxon>
        <taxon>Arthrobacter</taxon>
    </lineage>
</organism>
<proteinExistence type="predicted"/>
<evidence type="ECO:0000313" key="4">
    <source>
        <dbReference type="Proteomes" id="UP000239187"/>
    </source>
</evidence>
<protein>
    <submittedName>
        <fullName evidence="3">Uncharacterized protein</fullName>
    </submittedName>
</protein>
<name>A0A2L0UGV2_9MICC</name>
<reference evidence="3 4" key="1">
    <citation type="submission" date="2017-11" db="EMBL/GenBank/DDBJ databases">
        <title>Draft genome of Arthrobacter agilis strain UMCV2, a plant growth-promoting rhizobacterium and biocontrol capacity of phytopathogenic fungi.</title>
        <authorList>
            <person name="Martinez-Camara R."/>
            <person name="Santoyo G."/>
            <person name="Moreno-Hagelsieb G."/>
            <person name="Valencia-Cantero E."/>
        </authorList>
    </citation>
    <scope>NUCLEOTIDE SEQUENCE [LARGE SCALE GENOMIC DNA]</scope>
    <source>
        <strain evidence="3 4">UMCV2</strain>
    </source>
</reference>
<dbReference type="Proteomes" id="UP000239187">
    <property type="component" value="Chromosome"/>
</dbReference>
<dbReference type="EMBL" id="CP024915">
    <property type="protein sequence ID" value="AUZ88473.1"/>
    <property type="molecule type" value="Genomic_DNA"/>
</dbReference>
<evidence type="ECO:0000256" key="1">
    <source>
        <dbReference type="SAM" id="Coils"/>
    </source>
</evidence>
<feature type="compositionally biased region" description="Low complexity" evidence="2">
    <location>
        <begin position="171"/>
        <end position="191"/>
    </location>
</feature>
<feature type="region of interest" description="Disordered" evidence="2">
    <location>
        <begin position="166"/>
        <end position="207"/>
    </location>
</feature>
<dbReference type="AlphaFoldDB" id="A0A2L0UGV2"/>
<keyword evidence="1" id="KW-0175">Coiled coil</keyword>
<evidence type="ECO:0000313" key="3">
    <source>
        <dbReference type="EMBL" id="AUZ88473.1"/>
    </source>
</evidence>
<accession>A0A2L0UGV2</accession>
<gene>
    <name evidence="3" type="ORF">CVO76_13120</name>
</gene>
<dbReference type="RefSeq" id="WP_208739580.1">
    <property type="nucleotide sequence ID" value="NZ_CP024915.1"/>
</dbReference>
<feature type="coiled-coil region" evidence="1">
    <location>
        <begin position="212"/>
        <end position="288"/>
    </location>
</feature>